<reference evidence="1" key="1">
    <citation type="submission" date="2018-02" db="EMBL/GenBank/DDBJ databases">
        <authorList>
            <person name="Cohen D.B."/>
            <person name="Kent A.D."/>
        </authorList>
    </citation>
    <scope>NUCLEOTIDE SEQUENCE</scope>
</reference>
<dbReference type="EMBL" id="OIVN01006408">
    <property type="protein sequence ID" value="SPD32526.1"/>
    <property type="molecule type" value="Genomic_DNA"/>
</dbReference>
<dbReference type="AlphaFoldDB" id="A0A2N9J4Y5"/>
<protein>
    <submittedName>
        <fullName evidence="1">Uncharacterized protein</fullName>
    </submittedName>
</protein>
<organism evidence="1">
    <name type="scientific">Fagus sylvatica</name>
    <name type="common">Beechnut</name>
    <dbReference type="NCBI Taxonomy" id="28930"/>
    <lineage>
        <taxon>Eukaryota</taxon>
        <taxon>Viridiplantae</taxon>
        <taxon>Streptophyta</taxon>
        <taxon>Embryophyta</taxon>
        <taxon>Tracheophyta</taxon>
        <taxon>Spermatophyta</taxon>
        <taxon>Magnoliopsida</taxon>
        <taxon>eudicotyledons</taxon>
        <taxon>Gunneridae</taxon>
        <taxon>Pentapetalae</taxon>
        <taxon>rosids</taxon>
        <taxon>fabids</taxon>
        <taxon>Fagales</taxon>
        <taxon>Fagaceae</taxon>
        <taxon>Fagus</taxon>
    </lineage>
</organism>
<proteinExistence type="predicted"/>
<name>A0A2N9J4Y5_FAGSY</name>
<accession>A0A2N9J4Y5</accession>
<gene>
    <name evidence="1" type="ORF">FSB_LOCUS60408</name>
</gene>
<sequence>MMYVELPLSIKTRLVTYLAISNVTTSASSSSDPPNPSTIGFDYWDEERFEGLPIVVEEMPLETSIITNNATPSDPKTKPLSLKQQQNPVLKSFTVKFVSVTFLIMFLINYSARMRTSLSLGLPSSPPRTPSLTAISAS</sequence>
<evidence type="ECO:0000313" key="1">
    <source>
        <dbReference type="EMBL" id="SPD32526.1"/>
    </source>
</evidence>